<evidence type="ECO:0000313" key="5">
    <source>
        <dbReference type="EMBL" id="MBD7951529.1"/>
    </source>
</evidence>
<keyword evidence="3" id="KW-0804">Transcription</keyword>
<organism evidence="5 6">
    <name type="scientific">Oerskovia rustica</name>
    <dbReference type="NCBI Taxonomy" id="2762237"/>
    <lineage>
        <taxon>Bacteria</taxon>
        <taxon>Bacillati</taxon>
        <taxon>Actinomycetota</taxon>
        <taxon>Actinomycetes</taxon>
        <taxon>Micrococcales</taxon>
        <taxon>Cellulomonadaceae</taxon>
        <taxon>Oerskovia</taxon>
    </lineage>
</organism>
<dbReference type="PANTHER" id="PTHR38445:SF9">
    <property type="entry name" value="HTH-TYPE TRANSCRIPTIONAL REPRESSOR YTRA"/>
    <property type="match status" value="1"/>
</dbReference>
<dbReference type="SMART" id="SM00345">
    <property type="entry name" value="HTH_GNTR"/>
    <property type="match status" value="1"/>
</dbReference>
<comment type="caution">
    <text evidence="5">The sequence shown here is derived from an EMBL/GenBank/DDBJ whole genome shotgun (WGS) entry which is preliminary data.</text>
</comment>
<dbReference type="SUPFAM" id="SSF46785">
    <property type="entry name" value="Winged helix' DNA-binding domain"/>
    <property type="match status" value="1"/>
</dbReference>
<dbReference type="InterPro" id="IPR036388">
    <property type="entry name" value="WH-like_DNA-bd_sf"/>
</dbReference>
<gene>
    <name evidence="5" type="ORF">H9652_14080</name>
</gene>
<accession>A0ABR8RUR7</accession>
<dbReference type="Pfam" id="PF00392">
    <property type="entry name" value="GntR"/>
    <property type="match status" value="1"/>
</dbReference>
<dbReference type="InterPro" id="IPR000524">
    <property type="entry name" value="Tscrpt_reg_HTH_GntR"/>
</dbReference>
<evidence type="ECO:0000256" key="1">
    <source>
        <dbReference type="ARBA" id="ARBA00023015"/>
    </source>
</evidence>
<keyword evidence="6" id="KW-1185">Reference proteome</keyword>
<keyword evidence="2" id="KW-0238">DNA-binding</keyword>
<keyword evidence="1" id="KW-0805">Transcription regulation</keyword>
<dbReference type="PROSITE" id="PS50949">
    <property type="entry name" value="HTH_GNTR"/>
    <property type="match status" value="1"/>
</dbReference>
<dbReference type="PANTHER" id="PTHR38445">
    <property type="entry name" value="HTH-TYPE TRANSCRIPTIONAL REPRESSOR YTRA"/>
    <property type="match status" value="1"/>
</dbReference>
<dbReference type="CDD" id="cd07377">
    <property type="entry name" value="WHTH_GntR"/>
    <property type="match status" value="1"/>
</dbReference>
<evidence type="ECO:0000259" key="4">
    <source>
        <dbReference type="PROSITE" id="PS50949"/>
    </source>
</evidence>
<dbReference type="Gene3D" id="1.10.10.10">
    <property type="entry name" value="Winged helix-like DNA-binding domain superfamily/Winged helix DNA-binding domain"/>
    <property type="match status" value="1"/>
</dbReference>
<name>A0ABR8RUR7_9CELL</name>
<evidence type="ECO:0000313" key="6">
    <source>
        <dbReference type="Proteomes" id="UP000641803"/>
    </source>
</evidence>
<feature type="domain" description="HTH gntR-type" evidence="4">
    <location>
        <begin position="12"/>
        <end position="80"/>
    </location>
</feature>
<dbReference type="EMBL" id="JACSQQ010000024">
    <property type="protein sequence ID" value="MBD7951529.1"/>
    <property type="molecule type" value="Genomic_DNA"/>
</dbReference>
<dbReference type="RefSeq" id="WP_191796806.1">
    <property type="nucleotide sequence ID" value="NZ_JACSQQ010000024.1"/>
</dbReference>
<protein>
    <submittedName>
        <fullName evidence="5">GntR family transcriptional regulator</fullName>
    </submittedName>
</protein>
<dbReference type="Proteomes" id="UP000641803">
    <property type="component" value="Unassembled WGS sequence"/>
</dbReference>
<proteinExistence type="predicted"/>
<dbReference type="InterPro" id="IPR036390">
    <property type="entry name" value="WH_DNA-bd_sf"/>
</dbReference>
<evidence type="ECO:0000256" key="3">
    <source>
        <dbReference type="ARBA" id="ARBA00023163"/>
    </source>
</evidence>
<sequence>MRTLTVDLDSPVPVYEQIRTQVAALVSLGTLNPGDRLPSSRDLARDLGVAVGTVQRAYRELEAAGAVSSRPRTGTVVTAPAHRRSSVADQRSFADLATQMVSRGRELGLDDSAILDIVTGLLQQPVDAPRTHAQR</sequence>
<reference evidence="5 6" key="1">
    <citation type="submission" date="2020-08" db="EMBL/GenBank/DDBJ databases">
        <title>A Genomic Blueprint of the Chicken Gut Microbiome.</title>
        <authorList>
            <person name="Gilroy R."/>
            <person name="Ravi A."/>
            <person name="Getino M."/>
            <person name="Pursley I."/>
            <person name="Horton D.L."/>
            <person name="Alikhan N.-F."/>
            <person name="Baker D."/>
            <person name="Gharbi K."/>
            <person name="Hall N."/>
            <person name="Watson M."/>
            <person name="Adriaenssens E.M."/>
            <person name="Foster-Nyarko E."/>
            <person name="Jarju S."/>
            <person name="Secka A."/>
            <person name="Antonio M."/>
            <person name="Oren A."/>
            <person name="Chaudhuri R."/>
            <person name="La Ragione R.M."/>
            <person name="Hildebrand F."/>
            <person name="Pallen M.J."/>
        </authorList>
    </citation>
    <scope>NUCLEOTIDE SEQUENCE [LARGE SCALE GENOMIC DNA]</scope>
    <source>
        <strain evidence="5 6">Sa4CUA1</strain>
    </source>
</reference>
<evidence type="ECO:0000256" key="2">
    <source>
        <dbReference type="ARBA" id="ARBA00023125"/>
    </source>
</evidence>